<feature type="compositionally biased region" description="Low complexity" evidence="2">
    <location>
        <begin position="82"/>
        <end position="91"/>
    </location>
</feature>
<gene>
    <name evidence="4" type="ORF">GCM10011399_31270</name>
</gene>
<dbReference type="Pfam" id="PF08240">
    <property type="entry name" value="ADH_N"/>
    <property type="match status" value="1"/>
</dbReference>
<dbReference type="Pfam" id="PF13602">
    <property type="entry name" value="ADH_zinc_N_2"/>
    <property type="match status" value="1"/>
</dbReference>
<dbReference type="RefSeq" id="WP_188679921.1">
    <property type="nucleotide sequence ID" value="NZ_BMGP01000006.1"/>
</dbReference>
<protein>
    <submittedName>
        <fullName evidence="4">Oxidoreductase</fullName>
    </submittedName>
</protein>
<keyword evidence="5" id="KW-1185">Reference proteome</keyword>
<dbReference type="SMART" id="SM00829">
    <property type="entry name" value="PKS_ER"/>
    <property type="match status" value="1"/>
</dbReference>
<reference evidence="4 5" key="1">
    <citation type="journal article" date="2014" name="Int. J. Syst. Evol. Microbiol.">
        <title>Complete genome sequence of Corynebacterium casei LMG S-19264T (=DSM 44701T), isolated from a smear-ripened cheese.</title>
        <authorList>
            <consortium name="US DOE Joint Genome Institute (JGI-PGF)"/>
            <person name="Walter F."/>
            <person name="Albersmeier A."/>
            <person name="Kalinowski J."/>
            <person name="Ruckert C."/>
        </authorList>
    </citation>
    <scope>NUCLEOTIDE SEQUENCE [LARGE SCALE GENOMIC DNA]</scope>
    <source>
        <strain evidence="4 5">CGMCC 1.12976</strain>
    </source>
</reference>
<dbReference type="PANTHER" id="PTHR44154">
    <property type="entry name" value="QUINONE OXIDOREDUCTASE"/>
    <property type="match status" value="1"/>
</dbReference>
<name>A0A917EZ60_9MICO</name>
<dbReference type="Gene3D" id="3.40.50.720">
    <property type="entry name" value="NAD(P)-binding Rossmann-like Domain"/>
    <property type="match status" value="1"/>
</dbReference>
<dbReference type="InterPro" id="IPR051603">
    <property type="entry name" value="Zinc-ADH_QOR/CCCR"/>
</dbReference>
<dbReference type="InterPro" id="IPR013154">
    <property type="entry name" value="ADH-like_N"/>
</dbReference>
<dbReference type="SUPFAM" id="SSF51735">
    <property type="entry name" value="NAD(P)-binding Rossmann-fold domains"/>
    <property type="match status" value="1"/>
</dbReference>
<comment type="caution">
    <text evidence="4">The sequence shown here is derived from an EMBL/GenBank/DDBJ whole genome shotgun (WGS) entry which is preliminary data.</text>
</comment>
<sequence>MKAITFDTYGGPEVLHEIELPVPTPAAGEVLVRVRFAAVNPYDLKLRSGAMQRNVHPTFPVTPGSEFAGVVEAVGAAGPDAPVAASSGGADARQHSSAAEPSQADPASGNTRLPLAVGDPVFGWVSSGSYAEFAIARATAVLQKPADLHWETAASIVVAGATAIRCLALLDVKPGETLLVHGGAGAVGAAAVQLAANDGVTVIATCSTRDAEAVRELGAHPVLYGDGVFERVRELAPSGVDAVLDTAGAGVLPASIELAGGPSRVLTIADPAAVELGVTFSGGGASEQTPDVLQRIADLALSGVLTTPPARHFALADAAAAHAALAAGAFRGKTLLDA</sequence>
<dbReference type="CDD" id="cd05289">
    <property type="entry name" value="MDR_like_2"/>
    <property type="match status" value="1"/>
</dbReference>
<feature type="region of interest" description="Disordered" evidence="2">
    <location>
        <begin position="82"/>
        <end position="111"/>
    </location>
</feature>
<dbReference type="EMBL" id="BMGP01000006">
    <property type="protein sequence ID" value="GGF36083.1"/>
    <property type="molecule type" value="Genomic_DNA"/>
</dbReference>
<dbReference type="SUPFAM" id="SSF50129">
    <property type="entry name" value="GroES-like"/>
    <property type="match status" value="1"/>
</dbReference>
<organism evidence="4 5">
    <name type="scientific">Subtercola lobariae</name>
    <dbReference type="NCBI Taxonomy" id="1588641"/>
    <lineage>
        <taxon>Bacteria</taxon>
        <taxon>Bacillati</taxon>
        <taxon>Actinomycetota</taxon>
        <taxon>Actinomycetes</taxon>
        <taxon>Micrococcales</taxon>
        <taxon>Microbacteriaceae</taxon>
        <taxon>Subtercola</taxon>
    </lineage>
</organism>
<dbReference type="PANTHER" id="PTHR44154:SF1">
    <property type="entry name" value="QUINONE OXIDOREDUCTASE"/>
    <property type="match status" value="1"/>
</dbReference>
<proteinExistence type="predicted"/>
<accession>A0A917EZ60</accession>
<dbReference type="InterPro" id="IPR011032">
    <property type="entry name" value="GroES-like_sf"/>
</dbReference>
<evidence type="ECO:0000259" key="3">
    <source>
        <dbReference type="SMART" id="SM00829"/>
    </source>
</evidence>
<dbReference type="Proteomes" id="UP000598775">
    <property type="component" value="Unassembled WGS sequence"/>
</dbReference>
<evidence type="ECO:0000313" key="5">
    <source>
        <dbReference type="Proteomes" id="UP000598775"/>
    </source>
</evidence>
<dbReference type="AlphaFoldDB" id="A0A917EZ60"/>
<dbReference type="Gene3D" id="3.90.180.10">
    <property type="entry name" value="Medium-chain alcohol dehydrogenases, catalytic domain"/>
    <property type="match status" value="2"/>
</dbReference>
<evidence type="ECO:0000256" key="1">
    <source>
        <dbReference type="ARBA" id="ARBA00022857"/>
    </source>
</evidence>
<dbReference type="GO" id="GO:0016491">
    <property type="term" value="F:oxidoreductase activity"/>
    <property type="evidence" value="ECO:0007669"/>
    <property type="project" value="InterPro"/>
</dbReference>
<feature type="domain" description="Enoyl reductase (ER)" evidence="3">
    <location>
        <begin position="10"/>
        <end position="336"/>
    </location>
</feature>
<keyword evidence="1" id="KW-0521">NADP</keyword>
<evidence type="ECO:0000313" key="4">
    <source>
        <dbReference type="EMBL" id="GGF36083.1"/>
    </source>
</evidence>
<dbReference type="InterPro" id="IPR020843">
    <property type="entry name" value="ER"/>
</dbReference>
<evidence type="ECO:0000256" key="2">
    <source>
        <dbReference type="SAM" id="MobiDB-lite"/>
    </source>
</evidence>
<dbReference type="InterPro" id="IPR036291">
    <property type="entry name" value="NAD(P)-bd_dom_sf"/>
</dbReference>